<dbReference type="InterPro" id="IPR036796">
    <property type="entry name" value="Ribosomal_uL11_N_sf"/>
</dbReference>
<evidence type="ECO:0000256" key="7">
    <source>
        <dbReference type="HAMAP-Rule" id="MF_00736"/>
    </source>
</evidence>
<evidence type="ECO:0000259" key="11">
    <source>
        <dbReference type="Pfam" id="PF03946"/>
    </source>
</evidence>
<dbReference type="InterPro" id="IPR006519">
    <property type="entry name" value="Ribosomal_uL11_bac-typ"/>
</dbReference>
<dbReference type="SMART" id="SM00649">
    <property type="entry name" value="RL11"/>
    <property type="match status" value="1"/>
</dbReference>
<keyword evidence="6 7" id="KW-0687">Ribonucleoprotein</keyword>
<reference evidence="12" key="1">
    <citation type="journal article" date="2021" name="PeerJ">
        <title>Extensive microbial diversity within the chicken gut microbiome revealed by metagenomics and culture.</title>
        <authorList>
            <person name="Gilroy R."/>
            <person name="Ravi A."/>
            <person name="Getino M."/>
            <person name="Pursley I."/>
            <person name="Horton D.L."/>
            <person name="Alikhan N.F."/>
            <person name="Baker D."/>
            <person name="Gharbi K."/>
            <person name="Hall N."/>
            <person name="Watson M."/>
            <person name="Adriaenssens E.M."/>
            <person name="Foster-Nyarko E."/>
            <person name="Jarju S."/>
            <person name="Secka A."/>
            <person name="Antonio M."/>
            <person name="Oren A."/>
            <person name="Chaudhuri R.R."/>
            <person name="La Ragione R."/>
            <person name="Hildebrand F."/>
            <person name="Pallen M.J."/>
        </authorList>
    </citation>
    <scope>NUCLEOTIDE SEQUENCE</scope>
    <source>
        <strain evidence="12">A5-1222</strain>
    </source>
</reference>
<accession>A0A9E2KVM3</accession>
<feature type="domain" description="Large ribosomal subunit protein uL11 C-terminal" evidence="10">
    <location>
        <begin position="71"/>
        <end position="139"/>
    </location>
</feature>
<dbReference type="InterPro" id="IPR000911">
    <property type="entry name" value="Ribosomal_uL11"/>
</dbReference>
<evidence type="ECO:0000256" key="1">
    <source>
        <dbReference type="ARBA" id="ARBA00010537"/>
    </source>
</evidence>
<comment type="function">
    <text evidence="7 9">Forms part of the ribosomal stalk which helps the ribosome interact with GTP-bound translation factors.</text>
</comment>
<dbReference type="GO" id="GO:0006412">
    <property type="term" value="P:translation"/>
    <property type="evidence" value="ECO:0007669"/>
    <property type="project" value="UniProtKB-UniRule"/>
</dbReference>
<evidence type="ECO:0000256" key="8">
    <source>
        <dbReference type="RuleBase" id="RU003978"/>
    </source>
</evidence>
<dbReference type="GO" id="GO:0003735">
    <property type="term" value="F:structural constituent of ribosome"/>
    <property type="evidence" value="ECO:0007669"/>
    <property type="project" value="InterPro"/>
</dbReference>
<sequence>MHVAPKKEITRIAKLNLIGGQAKPGPALASVGINMAEFTKQFNDETKDRMGQVIPTVITAYKDKSFDYVTKTTPVTMLLKDAAKIKSGAKDSKKEKVATISREKALEIAKYKLADSNAYDEEAMLRMIAGSAKQMGIVIEGVDPLCAKKRGNK</sequence>
<comment type="PTM">
    <text evidence="7 9">One or more lysine residues are methylated.</text>
</comment>
<comment type="subunit">
    <text evidence="7">Part of the ribosomal stalk of the 50S ribosomal subunit. Interacts with L10 and the large rRNA to form the base of the stalk. L10 forms an elongated spine to which L12 dimers bind in a sequential fashion forming a multimeric L10(L12)X complex.</text>
</comment>
<comment type="caution">
    <text evidence="12">The sequence shown here is derived from an EMBL/GenBank/DDBJ whole genome shotgun (WGS) entry which is preliminary data.</text>
</comment>
<gene>
    <name evidence="7 12" type="primary">rplK</name>
    <name evidence="12" type="ORF">H9897_00320</name>
</gene>
<dbReference type="GO" id="GO:0022625">
    <property type="term" value="C:cytosolic large ribosomal subunit"/>
    <property type="evidence" value="ECO:0007669"/>
    <property type="project" value="TreeGrafter"/>
</dbReference>
<dbReference type="NCBIfam" id="TIGR01632">
    <property type="entry name" value="L11_bact"/>
    <property type="match status" value="1"/>
</dbReference>
<dbReference type="SUPFAM" id="SSF54747">
    <property type="entry name" value="Ribosomal L11/L12e N-terminal domain"/>
    <property type="match status" value="1"/>
</dbReference>
<comment type="similarity">
    <text evidence="1 7 8">Belongs to the universal ribosomal protein uL11 family.</text>
</comment>
<dbReference type="PROSITE" id="PS00359">
    <property type="entry name" value="RIBOSOMAL_L11"/>
    <property type="match status" value="1"/>
</dbReference>
<evidence type="ECO:0000256" key="6">
    <source>
        <dbReference type="ARBA" id="ARBA00023274"/>
    </source>
</evidence>
<dbReference type="PANTHER" id="PTHR11661:SF1">
    <property type="entry name" value="LARGE RIBOSOMAL SUBUNIT PROTEIN UL11M"/>
    <property type="match status" value="1"/>
</dbReference>
<protein>
    <recommendedName>
        <fullName evidence="7">Large ribosomal subunit protein uL11</fullName>
    </recommendedName>
</protein>
<dbReference type="PANTHER" id="PTHR11661">
    <property type="entry name" value="60S RIBOSOMAL PROTEIN L12"/>
    <property type="match status" value="1"/>
</dbReference>
<evidence type="ECO:0000256" key="3">
    <source>
        <dbReference type="ARBA" id="ARBA00022730"/>
    </source>
</evidence>
<dbReference type="Pfam" id="PF00298">
    <property type="entry name" value="Ribosomal_L11"/>
    <property type="match status" value="1"/>
</dbReference>
<keyword evidence="4 7" id="KW-0694">RNA-binding</keyword>
<evidence type="ECO:0000313" key="13">
    <source>
        <dbReference type="Proteomes" id="UP000824247"/>
    </source>
</evidence>
<dbReference type="HAMAP" id="MF_00736">
    <property type="entry name" value="Ribosomal_uL11"/>
    <property type="match status" value="1"/>
</dbReference>
<dbReference type="InterPro" id="IPR020783">
    <property type="entry name" value="Ribosomal_uL11_C"/>
</dbReference>
<evidence type="ECO:0000256" key="5">
    <source>
        <dbReference type="ARBA" id="ARBA00022980"/>
    </source>
</evidence>
<dbReference type="Gene3D" id="3.30.1550.10">
    <property type="entry name" value="Ribosomal protein L11/L12, N-terminal domain"/>
    <property type="match status" value="1"/>
</dbReference>
<dbReference type="CDD" id="cd00349">
    <property type="entry name" value="Ribosomal_L11"/>
    <property type="match status" value="1"/>
</dbReference>
<evidence type="ECO:0000256" key="2">
    <source>
        <dbReference type="ARBA" id="ARBA00022481"/>
    </source>
</evidence>
<keyword evidence="3 7" id="KW-0699">rRNA-binding</keyword>
<dbReference type="Proteomes" id="UP000824247">
    <property type="component" value="Unassembled WGS sequence"/>
</dbReference>
<dbReference type="InterPro" id="IPR020785">
    <property type="entry name" value="Ribosomal_uL11_CS"/>
</dbReference>
<evidence type="ECO:0000259" key="10">
    <source>
        <dbReference type="Pfam" id="PF00298"/>
    </source>
</evidence>
<keyword evidence="5 7" id="KW-0689">Ribosomal protein</keyword>
<reference evidence="12" key="2">
    <citation type="submission" date="2021-04" db="EMBL/GenBank/DDBJ databases">
        <authorList>
            <person name="Gilroy R."/>
        </authorList>
    </citation>
    <scope>NUCLEOTIDE SEQUENCE</scope>
    <source>
        <strain evidence="12">A5-1222</strain>
    </source>
</reference>
<dbReference type="InterPro" id="IPR036769">
    <property type="entry name" value="Ribosomal_uL11_C_sf"/>
</dbReference>
<dbReference type="AlphaFoldDB" id="A0A9E2KVM3"/>
<dbReference type="GO" id="GO:0070180">
    <property type="term" value="F:large ribosomal subunit rRNA binding"/>
    <property type="evidence" value="ECO:0007669"/>
    <property type="project" value="UniProtKB-UniRule"/>
</dbReference>
<evidence type="ECO:0000313" key="12">
    <source>
        <dbReference type="EMBL" id="MBU3830596.1"/>
    </source>
</evidence>
<dbReference type="InterPro" id="IPR020784">
    <property type="entry name" value="Ribosomal_uL11_N"/>
</dbReference>
<dbReference type="Pfam" id="PF03946">
    <property type="entry name" value="Ribosomal_L11_N"/>
    <property type="match status" value="1"/>
</dbReference>
<keyword evidence="2 7" id="KW-0488">Methylation</keyword>
<proteinExistence type="inferred from homology"/>
<dbReference type="SUPFAM" id="SSF46906">
    <property type="entry name" value="Ribosomal protein L11, C-terminal domain"/>
    <property type="match status" value="1"/>
</dbReference>
<evidence type="ECO:0000256" key="9">
    <source>
        <dbReference type="RuleBase" id="RU003979"/>
    </source>
</evidence>
<name>A0A9E2KVM3_9BACT</name>
<evidence type="ECO:0000256" key="4">
    <source>
        <dbReference type="ARBA" id="ARBA00022884"/>
    </source>
</evidence>
<feature type="domain" description="Large ribosomal subunit protein uL11 N-terminal" evidence="11">
    <location>
        <begin position="14"/>
        <end position="66"/>
    </location>
</feature>
<organism evidence="12 13">
    <name type="scientific">Candidatus Ureaplasma intestinipullorum</name>
    <dbReference type="NCBI Taxonomy" id="2838770"/>
    <lineage>
        <taxon>Bacteria</taxon>
        <taxon>Bacillati</taxon>
        <taxon>Mycoplasmatota</taxon>
        <taxon>Mycoplasmoidales</taxon>
        <taxon>Mycoplasmoidaceae</taxon>
        <taxon>Ureaplasma</taxon>
    </lineage>
</organism>
<dbReference type="EMBL" id="JAHLFM010000005">
    <property type="protein sequence ID" value="MBU3830596.1"/>
    <property type="molecule type" value="Genomic_DNA"/>
</dbReference>
<dbReference type="Gene3D" id="1.10.10.250">
    <property type="entry name" value="Ribosomal protein L11, C-terminal domain"/>
    <property type="match status" value="1"/>
</dbReference>